<evidence type="ECO:0000313" key="6">
    <source>
        <dbReference type="EMBL" id="RQW62563.1"/>
    </source>
</evidence>
<dbReference type="GO" id="GO:0000976">
    <property type="term" value="F:transcription cis-regulatory region binding"/>
    <property type="evidence" value="ECO:0007669"/>
    <property type="project" value="TreeGrafter"/>
</dbReference>
<name>A0A3N9TFQ0_9VIBR</name>
<dbReference type="OrthoDB" id="8535430at2"/>
<sequence length="200" mass="22281">MRVKTEERRQSIVEIAKEAFIQQGFEQTSMSYIAKKVGGSKATLYNYFSSKEEIFSAVMESSVTHDVADAFQKLSTSKELQVALFDFGYHYLESVLSPGLGAIRKMAISESGRSDVSRYFYENGPGKGRAYAAQYLKKQMEAGELIEADPILAASQLVALLDAELLTPVELNVIEKPSKQKIEQVAQTAINSFLKLYKKV</sequence>
<feature type="domain" description="HTH tetR-type" evidence="5">
    <location>
        <begin position="6"/>
        <end position="66"/>
    </location>
</feature>
<evidence type="ECO:0000313" key="7">
    <source>
        <dbReference type="Proteomes" id="UP000281112"/>
    </source>
</evidence>
<dbReference type="PANTHER" id="PTHR30055">
    <property type="entry name" value="HTH-TYPE TRANSCRIPTIONAL REGULATOR RUTR"/>
    <property type="match status" value="1"/>
</dbReference>
<dbReference type="Proteomes" id="UP000281112">
    <property type="component" value="Unassembled WGS sequence"/>
</dbReference>
<dbReference type="InterPro" id="IPR039536">
    <property type="entry name" value="TetR_C_Proteobacteria"/>
</dbReference>
<evidence type="ECO:0000256" key="1">
    <source>
        <dbReference type="ARBA" id="ARBA00023015"/>
    </source>
</evidence>
<dbReference type="Pfam" id="PF14246">
    <property type="entry name" value="TetR_C_7"/>
    <property type="match status" value="1"/>
</dbReference>
<dbReference type="PRINTS" id="PR00455">
    <property type="entry name" value="HTHTETR"/>
</dbReference>
<gene>
    <name evidence="6" type="ORF">EES38_12615</name>
</gene>
<dbReference type="AlphaFoldDB" id="A0A3N9TFQ0"/>
<protein>
    <submittedName>
        <fullName evidence="6">TetR/AcrR family transcriptional regulator</fullName>
    </submittedName>
</protein>
<dbReference type="FunFam" id="1.10.10.60:FF:000141">
    <property type="entry name" value="TetR family transcriptional regulator"/>
    <property type="match status" value="1"/>
</dbReference>
<evidence type="ECO:0000256" key="4">
    <source>
        <dbReference type="PROSITE-ProRule" id="PRU00335"/>
    </source>
</evidence>
<dbReference type="Gene3D" id="1.10.357.10">
    <property type="entry name" value="Tetracycline Repressor, domain 2"/>
    <property type="match status" value="1"/>
</dbReference>
<accession>A0A3N9TFQ0</accession>
<organism evidence="6 7">
    <name type="scientific">Vibrio viridaestus</name>
    <dbReference type="NCBI Taxonomy" id="2487322"/>
    <lineage>
        <taxon>Bacteria</taxon>
        <taxon>Pseudomonadati</taxon>
        <taxon>Pseudomonadota</taxon>
        <taxon>Gammaproteobacteria</taxon>
        <taxon>Vibrionales</taxon>
        <taxon>Vibrionaceae</taxon>
        <taxon>Vibrio</taxon>
    </lineage>
</organism>
<keyword evidence="1" id="KW-0805">Transcription regulation</keyword>
<evidence type="ECO:0000256" key="3">
    <source>
        <dbReference type="ARBA" id="ARBA00023163"/>
    </source>
</evidence>
<dbReference type="InterPro" id="IPR009057">
    <property type="entry name" value="Homeodomain-like_sf"/>
</dbReference>
<dbReference type="PANTHER" id="PTHR30055:SF119">
    <property type="entry name" value="NALC"/>
    <property type="match status" value="1"/>
</dbReference>
<evidence type="ECO:0000259" key="5">
    <source>
        <dbReference type="PROSITE" id="PS50977"/>
    </source>
</evidence>
<comment type="caution">
    <text evidence="6">The sequence shown here is derived from an EMBL/GenBank/DDBJ whole genome shotgun (WGS) entry which is preliminary data.</text>
</comment>
<dbReference type="InterPro" id="IPR001647">
    <property type="entry name" value="HTH_TetR"/>
</dbReference>
<keyword evidence="3" id="KW-0804">Transcription</keyword>
<dbReference type="Pfam" id="PF00440">
    <property type="entry name" value="TetR_N"/>
    <property type="match status" value="1"/>
</dbReference>
<dbReference type="EMBL" id="RJVQ01000005">
    <property type="protein sequence ID" value="RQW62563.1"/>
    <property type="molecule type" value="Genomic_DNA"/>
</dbReference>
<dbReference type="PROSITE" id="PS50977">
    <property type="entry name" value="HTH_TETR_2"/>
    <property type="match status" value="1"/>
</dbReference>
<keyword evidence="2 4" id="KW-0238">DNA-binding</keyword>
<reference evidence="6 7" key="1">
    <citation type="submission" date="2018-11" db="EMBL/GenBank/DDBJ databases">
        <title>Vibrio LJC006 sp. nov., isolated from seawater during the bloom of the enteromorpha.</title>
        <authorList>
            <person name="Liang J."/>
        </authorList>
    </citation>
    <scope>NUCLEOTIDE SEQUENCE [LARGE SCALE GENOMIC DNA]</scope>
    <source>
        <strain evidence="6 7">LJC006</strain>
    </source>
</reference>
<dbReference type="RefSeq" id="WP_124937557.1">
    <property type="nucleotide sequence ID" value="NZ_RJVQ01000005.1"/>
</dbReference>
<proteinExistence type="predicted"/>
<feature type="DNA-binding region" description="H-T-H motif" evidence="4">
    <location>
        <begin position="29"/>
        <end position="48"/>
    </location>
</feature>
<dbReference type="SUPFAM" id="SSF46689">
    <property type="entry name" value="Homeodomain-like"/>
    <property type="match status" value="1"/>
</dbReference>
<dbReference type="InterPro" id="IPR050109">
    <property type="entry name" value="HTH-type_TetR-like_transc_reg"/>
</dbReference>
<keyword evidence="7" id="KW-1185">Reference proteome</keyword>
<dbReference type="GO" id="GO:0003700">
    <property type="term" value="F:DNA-binding transcription factor activity"/>
    <property type="evidence" value="ECO:0007669"/>
    <property type="project" value="TreeGrafter"/>
</dbReference>
<evidence type="ECO:0000256" key="2">
    <source>
        <dbReference type="ARBA" id="ARBA00023125"/>
    </source>
</evidence>